<evidence type="ECO:0000256" key="1">
    <source>
        <dbReference type="SAM" id="MobiDB-lite"/>
    </source>
</evidence>
<accession>A0A3M6TIA8</accession>
<organism evidence="2 3">
    <name type="scientific">Pocillopora damicornis</name>
    <name type="common">Cauliflower coral</name>
    <name type="synonym">Millepora damicornis</name>
    <dbReference type="NCBI Taxonomy" id="46731"/>
    <lineage>
        <taxon>Eukaryota</taxon>
        <taxon>Metazoa</taxon>
        <taxon>Cnidaria</taxon>
        <taxon>Anthozoa</taxon>
        <taxon>Hexacorallia</taxon>
        <taxon>Scleractinia</taxon>
        <taxon>Astrocoeniina</taxon>
        <taxon>Pocilloporidae</taxon>
        <taxon>Pocillopora</taxon>
    </lineage>
</organism>
<protein>
    <submittedName>
        <fullName evidence="2">Uncharacterized protein</fullName>
    </submittedName>
</protein>
<comment type="caution">
    <text evidence="2">The sequence shown here is derived from an EMBL/GenBank/DDBJ whole genome shotgun (WGS) entry which is preliminary data.</text>
</comment>
<feature type="non-terminal residue" evidence="2">
    <location>
        <position position="136"/>
    </location>
</feature>
<gene>
    <name evidence="2" type="ORF">pdam_00013994</name>
</gene>
<keyword evidence="3" id="KW-1185">Reference proteome</keyword>
<evidence type="ECO:0000313" key="2">
    <source>
        <dbReference type="EMBL" id="RMX41163.1"/>
    </source>
</evidence>
<dbReference type="EMBL" id="RCHS01003525">
    <property type="protein sequence ID" value="RMX41163.1"/>
    <property type="molecule type" value="Genomic_DNA"/>
</dbReference>
<name>A0A3M6TIA8_POCDA</name>
<proteinExistence type="predicted"/>
<evidence type="ECO:0000313" key="3">
    <source>
        <dbReference type="Proteomes" id="UP000275408"/>
    </source>
</evidence>
<feature type="region of interest" description="Disordered" evidence="1">
    <location>
        <begin position="1"/>
        <end position="26"/>
    </location>
</feature>
<dbReference type="Proteomes" id="UP000275408">
    <property type="component" value="Unassembled WGS sequence"/>
</dbReference>
<dbReference type="AlphaFoldDB" id="A0A3M6TIA8"/>
<reference evidence="2 3" key="1">
    <citation type="journal article" date="2018" name="Sci. Rep.">
        <title>Comparative analysis of the Pocillopora damicornis genome highlights role of immune system in coral evolution.</title>
        <authorList>
            <person name="Cunning R."/>
            <person name="Bay R.A."/>
            <person name="Gillette P."/>
            <person name="Baker A.C."/>
            <person name="Traylor-Knowles N."/>
        </authorList>
    </citation>
    <scope>NUCLEOTIDE SEQUENCE [LARGE SCALE GENOMIC DNA]</scope>
    <source>
        <strain evidence="2">RSMAS</strain>
        <tissue evidence="2">Whole animal</tissue>
    </source>
</reference>
<sequence>MSVSHFQHQHKESVYTNGSRGQDRHCRQNRTYYPTNIVDTIQNIASDIFHTKRSVGYIHIEWLNNEPNAKVSDCKASKEEFRWKMNRQHLAKNALMERRIFRTKRNSTRPAGDDLRISRAMVMKKSFSEEFSIVLR</sequence>